<dbReference type="HOGENOM" id="CLU_2958340_0_0_10"/>
<keyword evidence="3" id="KW-1185">Reference proteome</keyword>
<organism evidence="2 3">
    <name type="scientific">Solitalea canadensis (strain ATCC 29591 / DSM 3403 / JCM 21819 / LMG 8368 / NBRC 15130 / NCIMB 12057 / USAM 9D)</name>
    <name type="common">Flexibacter canadensis</name>
    <dbReference type="NCBI Taxonomy" id="929556"/>
    <lineage>
        <taxon>Bacteria</taxon>
        <taxon>Pseudomonadati</taxon>
        <taxon>Bacteroidota</taxon>
        <taxon>Sphingobacteriia</taxon>
        <taxon>Sphingobacteriales</taxon>
        <taxon>Sphingobacteriaceae</taxon>
        <taxon>Solitalea</taxon>
    </lineage>
</organism>
<keyword evidence="1" id="KW-1133">Transmembrane helix</keyword>
<dbReference type="Proteomes" id="UP000007590">
    <property type="component" value="Chromosome"/>
</dbReference>
<proteinExistence type="predicted"/>
<reference evidence="2" key="1">
    <citation type="submission" date="2012-02" db="EMBL/GenBank/DDBJ databases">
        <title>The complete genome of Solitalea canadensis DSM 3403.</title>
        <authorList>
            <consortium name="US DOE Joint Genome Institute (JGI-PGF)"/>
            <person name="Lucas S."/>
            <person name="Copeland A."/>
            <person name="Lapidus A."/>
            <person name="Glavina del Rio T."/>
            <person name="Dalin E."/>
            <person name="Tice H."/>
            <person name="Bruce D."/>
            <person name="Goodwin L."/>
            <person name="Pitluck S."/>
            <person name="Peters L."/>
            <person name="Ovchinnikova G."/>
            <person name="Lu M."/>
            <person name="Kyrpides N."/>
            <person name="Mavromatis K."/>
            <person name="Ivanova N."/>
            <person name="Brettin T."/>
            <person name="Detter J.C."/>
            <person name="Han C."/>
            <person name="Larimer F."/>
            <person name="Land M."/>
            <person name="Hauser L."/>
            <person name="Markowitz V."/>
            <person name="Cheng J.-F."/>
            <person name="Hugenholtz P."/>
            <person name="Woyke T."/>
            <person name="Wu D."/>
            <person name="Spring S."/>
            <person name="Schroeder M."/>
            <person name="Kopitz M."/>
            <person name="Brambilla E."/>
            <person name="Klenk H.-P."/>
            <person name="Eisen J.A."/>
        </authorList>
    </citation>
    <scope>NUCLEOTIDE SEQUENCE</scope>
    <source>
        <strain evidence="2">DSM 3403</strain>
    </source>
</reference>
<dbReference type="EMBL" id="CP003349">
    <property type="protein sequence ID" value="AFD06539.1"/>
    <property type="molecule type" value="Genomic_DNA"/>
</dbReference>
<dbReference type="RefSeq" id="WP_014679766.1">
    <property type="nucleotide sequence ID" value="NC_017770.1"/>
</dbReference>
<gene>
    <name evidence="2" type="ordered locus">Solca_1459</name>
</gene>
<feature type="transmembrane region" description="Helical" evidence="1">
    <location>
        <begin position="37"/>
        <end position="58"/>
    </location>
</feature>
<accession>H8KVN6</accession>
<dbReference type="STRING" id="929556.Solca_1459"/>
<dbReference type="KEGG" id="scn:Solca_1459"/>
<evidence type="ECO:0000313" key="3">
    <source>
        <dbReference type="Proteomes" id="UP000007590"/>
    </source>
</evidence>
<feature type="transmembrane region" description="Helical" evidence="1">
    <location>
        <begin position="7"/>
        <end position="25"/>
    </location>
</feature>
<keyword evidence="1" id="KW-0472">Membrane</keyword>
<name>H8KVN6_SOLCM</name>
<evidence type="ECO:0000256" key="1">
    <source>
        <dbReference type="SAM" id="Phobius"/>
    </source>
</evidence>
<protein>
    <submittedName>
        <fullName evidence="2">Uncharacterized protein</fullName>
    </submittedName>
</protein>
<evidence type="ECO:0000313" key="2">
    <source>
        <dbReference type="EMBL" id="AFD06539.1"/>
    </source>
</evidence>
<keyword evidence="1" id="KW-0812">Transmembrane</keyword>
<dbReference type="AlphaFoldDB" id="H8KVN6"/>
<sequence length="59" mass="6821">MDTIIEFLIYYLLSYPGALIRSFFVKKSFKDLLDESITFNAGVSILLAVIVLLAYYFFN</sequence>